<feature type="signal peptide" evidence="5">
    <location>
        <begin position="1"/>
        <end position="21"/>
    </location>
</feature>
<comment type="subcellular location">
    <subcellularLocation>
        <location evidence="1">Secreted</location>
    </subcellularLocation>
</comment>
<dbReference type="Pfam" id="PF00151">
    <property type="entry name" value="Lipase"/>
    <property type="match status" value="1"/>
</dbReference>
<feature type="domain" description="Lipase" evidence="6">
    <location>
        <begin position="192"/>
        <end position="475"/>
    </location>
</feature>
<name>A0AAV2QZQ8_MEGNR</name>
<feature type="non-terminal residue" evidence="7">
    <location>
        <position position="490"/>
    </location>
</feature>
<comment type="similarity">
    <text evidence="2 4">Belongs to the AB hydrolase superfamily. Lipase family.</text>
</comment>
<evidence type="ECO:0000256" key="3">
    <source>
        <dbReference type="ARBA" id="ARBA00022525"/>
    </source>
</evidence>
<accession>A0AAV2QZQ8</accession>
<feature type="chain" id="PRO_5043360019" description="Lipase domain-containing protein" evidence="5">
    <location>
        <begin position="22"/>
        <end position="490"/>
    </location>
</feature>
<dbReference type="GO" id="GO:0016298">
    <property type="term" value="F:lipase activity"/>
    <property type="evidence" value="ECO:0007669"/>
    <property type="project" value="InterPro"/>
</dbReference>
<dbReference type="InterPro" id="IPR000734">
    <property type="entry name" value="TAG_lipase"/>
</dbReference>
<keyword evidence="3" id="KW-0964">Secreted</keyword>
<reference evidence="7 8" key="1">
    <citation type="submission" date="2024-05" db="EMBL/GenBank/DDBJ databases">
        <authorList>
            <person name="Wallberg A."/>
        </authorList>
    </citation>
    <scope>NUCLEOTIDE SEQUENCE [LARGE SCALE GENOMIC DNA]</scope>
</reference>
<dbReference type="PRINTS" id="PR00821">
    <property type="entry name" value="TAGLIPASE"/>
</dbReference>
<dbReference type="GO" id="GO:0005615">
    <property type="term" value="C:extracellular space"/>
    <property type="evidence" value="ECO:0007669"/>
    <property type="project" value="TreeGrafter"/>
</dbReference>
<gene>
    <name evidence="7" type="ORF">MNOR_LOCUS17883</name>
</gene>
<organism evidence="7 8">
    <name type="scientific">Meganyctiphanes norvegica</name>
    <name type="common">Northern krill</name>
    <name type="synonym">Thysanopoda norvegica</name>
    <dbReference type="NCBI Taxonomy" id="48144"/>
    <lineage>
        <taxon>Eukaryota</taxon>
        <taxon>Metazoa</taxon>
        <taxon>Ecdysozoa</taxon>
        <taxon>Arthropoda</taxon>
        <taxon>Crustacea</taxon>
        <taxon>Multicrustacea</taxon>
        <taxon>Malacostraca</taxon>
        <taxon>Eumalacostraca</taxon>
        <taxon>Eucarida</taxon>
        <taxon>Euphausiacea</taxon>
        <taxon>Euphausiidae</taxon>
        <taxon>Meganyctiphanes</taxon>
    </lineage>
</organism>
<evidence type="ECO:0000256" key="4">
    <source>
        <dbReference type="RuleBase" id="RU004262"/>
    </source>
</evidence>
<dbReference type="PANTHER" id="PTHR11610:SF178">
    <property type="entry name" value="LIPASE MEMBER H-A-LIKE PROTEIN"/>
    <property type="match status" value="1"/>
</dbReference>
<dbReference type="InterPro" id="IPR033906">
    <property type="entry name" value="Lipase_N"/>
</dbReference>
<dbReference type="CDD" id="cd00707">
    <property type="entry name" value="Pancreat_lipase_like"/>
    <property type="match status" value="1"/>
</dbReference>
<evidence type="ECO:0000256" key="1">
    <source>
        <dbReference type="ARBA" id="ARBA00004613"/>
    </source>
</evidence>
<dbReference type="PANTHER" id="PTHR11610">
    <property type="entry name" value="LIPASE"/>
    <property type="match status" value="1"/>
</dbReference>
<dbReference type="Proteomes" id="UP001497623">
    <property type="component" value="Unassembled WGS sequence"/>
</dbReference>
<proteinExistence type="inferred from homology"/>
<evidence type="ECO:0000256" key="5">
    <source>
        <dbReference type="SAM" id="SignalP"/>
    </source>
</evidence>
<evidence type="ECO:0000256" key="2">
    <source>
        <dbReference type="ARBA" id="ARBA00010701"/>
    </source>
</evidence>
<evidence type="ECO:0000313" key="8">
    <source>
        <dbReference type="Proteomes" id="UP001497623"/>
    </source>
</evidence>
<dbReference type="Gene3D" id="3.40.50.1820">
    <property type="entry name" value="alpha/beta hydrolase"/>
    <property type="match status" value="1"/>
</dbReference>
<evidence type="ECO:0000313" key="7">
    <source>
        <dbReference type="EMBL" id="CAL4104908.1"/>
    </source>
</evidence>
<protein>
    <recommendedName>
        <fullName evidence="6">Lipase domain-containing protein</fullName>
    </recommendedName>
</protein>
<dbReference type="EMBL" id="CAXKWB010012536">
    <property type="protein sequence ID" value="CAL4104908.1"/>
    <property type="molecule type" value="Genomic_DNA"/>
</dbReference>
<dbReference type="AlphaFoldDB" id="A0AAV2QZQ8"/>
<dbReference type="InterPro" id="IPR013818">
    <property type="entry name" value="Lipase"/>
</dbReference>
<sequence>MTISGIFLVVLVMAVVAAVRAAMINATNSNNVNSTLITASSLLLDAVDDDDPGEIEEETIEYQDVWNYDDTYLYNYNYESEYLNALKKENNTLSNDVREIESHQALNTSENEIMPRNTTVIKWSLMERFGFPNIVHNISHFSVYEIIRNAQEQGYTFTTEEETVLQEELMKTECVDINDYEIPGCHNKTYSSSDFLYNKVRYMLWTKNNSDDYKFHLIDEHGPGSFNSSHHTYIIIHGFWNSGEVYWILDAKKAILKKEREANVIAVDWYSLAGFPSPYGRAVENLYKVAEITADLIVYLSKIVDLQTSKISMVGHSLGAHLAGMTAKYIRKRSSALKPIARITGLDPAGPSFFNKPSTMKLDKTDADFVDVIHTNGGEGVGVIRAFFTSTYGYLTPLGHVDFYPNGGRMQPGCWRVYLWCSHSHAYLYWLESINATFPRVYEAWPCDSWSNFRKGKCHKCNGKCPEMGFSLNKDTRKIVCIYYTWERKT</sequence>
<keyword evidence="5" id="KW-0732">Signal</keyword>
<dbReference type="GO" id="GO:0016042">
    <property type="term" value="P:lipid catabolic process"/>
    <property type="evidence" value="ECO:0007669"/>
    <property type="project" value="TreeGrafter"/>
</dbReference>
<dbReference type="InterPro" id="IPR029058">
    <property type="entry name" value="AB_hydrolase_fold"/>
</dbReference>
<evidence type="ECO:0000259" key="6">
    <source>
        <dbReference type="Pfam" id="PF00151"/>
    </source>
</evidence>
<comment type="caution">
    <text evidence="7">The sequence shown here is derived from an EMBL/GenBank/DDBJ whole genome shotgun (WGS) entry which is preliminary data.</text>
</comment>
<keyword evidence="8" id="KW-1185">Reference proteome</keyword>
<dbReference type="SUPFAM" id="SSF53474">
    <property type="entry name" value="alpha/beta-Hydrolases"/>
    <property type="match status" value="1"/>
</dbReference>